<gene>
    <name evidence="2" type="ORF">G6F51_008622</name>
</gene>
<dbReference type="InterPro" id="IPR007175">
    <property type="entry name" value="Rpr2/Snm1/Rpp21"/>
</dbReference>
<dbReference type="OrthoDB" id="438080at2759"/>
<dbReference type="AlphaFoldDB" id="A0A9P6Y5Y7"/>
<name>A0A9P6Y5Y7_RHIOR</name>
<dbReference type="EMBL" id="JAANIT010001442">
    <property type="protein sequence ID" value="KAG1540273.1"/>
    <property type="molecule type" value="Genomic_DNA"/>
</dbReference>
<dbReference type="Pfam" id="PF04032">
    <property type="entry name" value="Rpr2"/>
    <property type="match status" value="1"/>
</dbReference>
<dbReference type="Proteomes" id="UP000717996">
    <property type="component" value="Unassembled WGS sequence"/>
</dbReference>
<proteinExistence type="predicted"/>
<feature type="compositionally biased region" description="Polar residues" evidence="1">
    <location>
        <begin position="169"/>
        <end position="178"/>
    </location>
</feature>
<sequence length="186" mass="21022">MQQPVQQTSRLDFLFNASHVMFSQCPSLSRYYMNEFQQTLNEYELKPTKQIERLACQSCGEIAIPGLNTRVNIIQKNRREKKKMKKQTKNLVESTCLTCGRVKIFHGSFKNKIKTTPSSVPTIPVTTSHADKIPNTNKTTQTVKVEETNKKKKNKGKNNNLKALLAKQQTNNSSNNGSLGDFLSGL</sequence>
<organism evidence="2 3">
    <name type="scientific">Rhizopus oryzae</name>
    <name type="common">Mucormycosis agent</name>
    <name type="synonym">Rhizopus arrhizus var. delemar</name>
    <dbReference type="NCBI Taxonomy" id="64495"/>
    <lineage>
        <taxon>Eukaryota</taxon>
        <taxon>Fungi</taxon>
        <taxon>Fungi incertae sedis</taxon>
        <taxon>Mucoromycota</taxon>
        <taxon>Mucoromycotina</taxon>
        <taxon>Mucoromycetes</taxon>
        <taxon>Mucorales</taxon>
        <taxon>Mucorineae</taxon>
        <taxon>Rhizopodaceae</taxon>
        <taxon>Rhizopus</taxon>
    </lineage>
</organism>
<dbReference type="OMA" id="NTIKSTC"/>
<dbReference type="GO" id="GO:0005655">
    <property type="term" value="C:nucleolar ribonuclease P complex"/>
    <property type="evidence" value="ECO:0007669"/>
    <property type="project" value="TreeGrafter"/>
</dbReference>
<evidence type="ECO:0000256" key="1">
    <source>
        <dbReference type="SAM" id="MobiDB-lite"/>
    </source>
</evidence>
<reference evidence="2" key="1">
    <citation type="journal article" date="2020" name="Microb. Genom.">
        <title>Genetic diversity of clinical and environmental Mucorales isolates obtained from an investigation of mucormycosis cases among solid organ transplant recipients.</title>
        <authorList>
            <person name="Nguyen M.H."/>
            <person name="Kaul D."/>
            <person name="Muto C."/>
            <person name="Cheng S.J."/>
            <person name="Richter R.A."/>
            <person name="Bruno V.M."/>
            <person name="Liu G."/>
            <person name="Beyhan S."/>
            <person name="Sundermann A.J."/>
            <person name="Mounaud S."/>
            <person name="Pasculle A.W."/>
            <person name="Nierman W.C."/>
            <person name="Driscoll E."/>
            <person name="Cumbie R."/>
            <person name="Clancy C.J."/>
            <person name="Dupont C.L."/>
        </authorList>
    </citation>
    <scope>NUCLEOTIDE SEQUENCE</scope>
    <source>
        <strain evidence="2">GL16</strain>
    </source>
</reference>
<dbReference type="GO" id="GO:0008033">
    <property type="term" value="P:tRNA processing"/>
    <property type="evidence" value="ECO:0007669"/>
    <property type="project" value="TreeGrafter"/>
</dbReference>
<comment type="caution">
    <text evidence="2">The sequence shown here is derived from an EMBL/GenBank/DDBJ whole genome shotgun (WGS) entry which is preliminary data.</text>
</comment>
<accession>A0A9P6Y5Y7</accession>
<dbReference type="PANTHER" id="PTHR14742">
    <property type="entry name" value="RIBONUCLEASE P SUBUNIT P21"/>
    <property type="match status" value="1"/>
</dbReference>
<evidence type="ECO:0000313" key="3">
    <source>
        <dbReference type="Proteomes" id="UP000717996"/>
    </source>
</evidence>
<evidence type="ECO:0000313" key="2">
    <source>
        <dbReference type="EMBL" id="KAG1540273.1"/>
    </source>
</evidence>
<dbReference type="Gene3D" id="6.20.50.20">
    <property type="match status" value="1"/>
</dbReference>
<feature type="region of interest" description="Disordered" evidence="1">
    <location>
        <begin position="166"/>
        <end position="186"/>
    </location>
</feature>
<protein>
    <submittedName>
        <fullName evidence="2">Uncharacterized protein</fullName>
    </submittedName>
</protein>
<dbReference type="PANTHER" id="PTHR14742:SF3">
    <property type="entry name" value="RIBONUCLEASE MRP PROTEIN SUBUNIT SNM1"/>
    <property type="match status" value="1"/>
</dbReference>